<dbReference type="Pfam" id="PF00588">
    <property type="entry name" value="SpoU_methylase"/>
    <property type="match status" value="1"/>
</dbReference>
<evidence type="ECO:0000256" key="2">
    <source>
        <dbReference type="ARBA" id="ARBA00022603"/>
    </source>
</evidence>
<dbReference type="InterPro" id="IPR029026">
    <property type="entry name" value="tRNA_m1G_MTases_N"/>
</dbReference>
<organism evidence="6 7">
    <name type="scientific">Bythopirellula polymerisocia</name>
    <dbReference type="NCBI Taxonomy" id="2528003"/>
    <lineage>
        <taxon>Bacteria</taxon>
        <taxon>Pseudomonadati</taxon>
        <taxon>Planctomycetota</taxon>
        <taxon>Planctomycetia</taxon>
        <taxon>Pirellulales</taxon>
        <taxon>Lacipirellulaceae</taxon>
        <taxon>Bythopirellula</taxon>
    </lineage>
</organism>
<evidence type="ECO:0000256" key="1">
    <source>
        <dbReference type="ARBA" id="ARBA00007228"/>
    </source>
</evidence>
<dbReference type="InterPro" id="IPR029064">
    <property type="entry name" value="Ribosomal_eL30-like_sf"/>
</dbReference>
<dbReference type="AlphaFoldDB" id="A0A5C6D491"/>
<dbReference type="OrthoDB" id="9794400at2"/>
<dbReference type="InterPro" id="IPR001537">
    <property type="entry name" value="SpoU_MeTrfase"/>
</dbReference>
<dbReference type="EC" id="2.1.1.208" evidence="6"/>
<proteinExistence type="inferred from homology"/>
<evidence type="ECO:0000313" key="6">
    <source>
        <dbReference type="EMBL" id="TWU29659.1"/>
    </source>
</evidence>
<dbReference type="Proteomes" id="UP000318437">
    <property type="component" value="Unassembled WGS sequence"/>
</dbReference>
<protein>
    <submittedName>
        <fullName evidence="6">23S rRNA (Uridine(2479)-2'-O)-methyltransferase</fullName>
        <ecNumber evidence="6">2.1.1.208</ecNumber>
    </submittedName>
</protein>
<evidence type="ECO:0000259" key="4">
    <source>
        <dbReference type="Pfam" id="PF00588"/>
    </source>
</evidence>
<dbReference type="Pfam" id="PF22435">
    <property type="entry name" value="MRM3-like_sub_bind"/>
    <property type="match status" value="1"/>
</dbReference>
<evidence type="ECO:0000256" key="3">
    <source>
        <dbReference type="ARBA" id="ARBA00022679"/>
    </source>
</evidence>
<comment type="caution">
    <text evidence="6">The sequence shown here is derived from an EMBL/GenBank/DDBJ whole genome shotgun (WGS) entry which is preliminary data.</text>
</comment>
<evidence type="ECO:0000259" key="5">
    <source>
        <dbReference type="Pfam" id="PF22435"/>
    </source>
</evidence>
<accession>A0A5C6D491</accession>
<dbReference type="PANTHER" id="PTHR43191:SF2">
    <property type="entry name" value="RRNA METHYLTRANSFERASE 3, MITOCHONDRIAL"/>
    <property type="match status" value="1"/>
</dbReference>
<dbReference type="InterPro" id="IPR029028">
    <property type="entry name" value="Alpha/beta_knot_MTases"/>
</dbReference>
<comment type="similarity">
    <text evidence="1">Belongs to the class IV-like SAM-binding methyltransferase superfamily. RNA methyltransferase TrmH family.</text>
</comment>
<dbReference type="InterPro" id="IPR051259">
    <property type="entry name" value="rRNA_Methyltransferase"/>
</dbReference>
<keyword evidence="3 6" id="KW-0808">Transferase</keyword>
<feature type="domain" description="tRNA/rRNA methyltransferase SpoU type" evidence="4">
    <location>
        <begin position="121"/>
        <end position="260"/>
    </location>
</feature>
<name>A0A5C6D491_9BACT</name>
<keyword evidence="7" id="KW-1185">Reference proteome</keyword>
<keyword evidence="2 6" id="KW-0489">Methyltransferase</keyword>
<dbReference type="GO" id="GO:0032259">
    <property type="term" value="P:methylation"/>
    <property type="evidence" value="ECO:0007669"/>
    <property type="project" value="UniProtKB-KW"/>
</dbReference>
<feature type="domain" description="MRM3-like substrate binding" evidence="5">
    <location>
        <begin position="12"/>
        <end position="101"/>
    </location>
</feature>
<sequence>MNPRHEITSRQNERVKHAAKLRDARQRTKQGRFIIDGVREIGRALDAGIGLAEVFLCPQMCSSPAAQELLSRLDHSGAVVAEVTGDVFEKLAFGGRSDGVVVVANTPDRNIDSLELPANALVVVLERLEKPGNVGAILRSADGVGVDAVIVVDPQTDLFNPNTIRASVGTVFSRQIYTATTEQTLARLRHWGVCLFAARPEAELIYTEIDFSQSTAIVLGSEATGLSSAWQQADVKGIRLPMKGIADSLNVSTTAAVLLYEARRQRE</sequence>
<evidence type="ECO:0000313" key="7">
    <source>
        <dbReference type="Proteomes" id="UP000318437"/>
    </source>
</evidence>
<dbReference type="InterPro" id="IPR053888">
    <property type="entry name" value="MRM3-like_sub_bind"/>
</dbReference>
<dbReference type="RefSeq" id="WP_146447652.1">
    <property type="nucleotide sequence ID" value="NZ_SJPS01000001.1"/>
</dbReference>
<dbReference type="GO" id="GO:0006396">
    <property type="term" value="P:RNA processing"/>
    <property type="evidence" value="ECO:0007669"/>
    <property type="project" value="InterPro"/>
</dbReference>
<reference evidence="6 7" key="1">
    <citation type="submission" date="2019-02" db="EMBL/GenBank/DDBJ databases">
        <title>Deep-cultivation of Planctomycetes and their phenomic and genomic characterization uncovers novel biology.</title>
        <authorList>
            <person name="Wiegand S."/>
            <person name="Jogler M."/>
            <person name="Boedeker C."/>
            <person name="Pinto D."/>
            <person name="Vollmers J."/>
            <person name="Rivas-Marin E."/>
            <person name="Kohn T."/>
            <person name="Peeters S.H."/>
            <person name="Heuer A."/>
            <person name="Rast P."/>
            <person name="Oberbeckmann S."/>
            <person name="Bunk B."/>
            <person name="Jeske O."/>
            <person name="Meyerdierks A."/>
            <person name="Storesund J.E."/>
            <person name="Kallscheuer N."/>
            <person name="Luecker S."/>
            <person name="Lage O.M."/>
            <person name="Pohl T."/>
            <person name="Merkel B.J."/>
            <person name="Hornburger P."/>
            <person name="Mueller R.-W."/>
            <person name="Bruemmer F."/>
            <person name="Labrenz M."/>
            <person name="Spormann A.M."/>
            <person name="Op Den Camp H."/>
            <person name="Overmann J."/>
            <person name="Amann R."/>
            <person name="Jetten M.S.M."/>
            <person name="Mascher T."/>
            <person name="Medema M.H."/>
            <person name="Devos D.P."/>
            <person name="Kaster A.-K."/>
            <person name="Ovreas L."/>
            <person name="Rohde M."/>
            <person name="Galperin M.Y."/>
            <person name="Jogler C."/>
        </authorList>
    </citation>
    <scope>NUCLEOTIDE SEQUENCE [LARGE SCALE GENOMIC DNA]</scope>
    <source>
        <strain evidence="6 7">Pla144</strain>
    </source>
</reference>
<dbReference type="Gene3D" id="3.40.1280.10">
    <property type="match status" value="1"/>
</dbReference>
<dbReference type="GO" id="GO:0003723">
    <property type="term" value="F:RNA binding"/>
    <property type="evidence" value="ECO:0007669"/>
    <property type="project" value="InterPro"/>
</dbReference>
<dbReference type="SUPFAM" id="SSF55315">
    <property type="entry name" value="L30e-like"/>
    <property type="match status" value="1"/>
</dbReference>
<dbReference type="EMBL" id="SJPS01000001">
    <property type="protein sequence ID" value="TWU29659.1"/>
    <property type="molecule type" value="Genomic_DNA"/>
</dbReference>
<dbReference type="PANTHER" id="PTHR43191">
    <property type="entry name" value="RRNA METHYLTRANSFERASE 3"/>
    <property type="match status" value="1"/>
</dbReference>
<gene>
    <name evidence="6" type="primary">aviRb</name>
    <name evidence="6" type="ORF">Pla144_04380</name>
</gene>
<dbReference type="Gene3D" id="3.30.1330.30">
    <property type="match status" value="1"/>
</dbReference>
<dbReference type="GO" id="GO:0008173">
    <property type="term" value="F:RNA methyltransferase activity"/>
    <property type="evidence" value="ECO:0007669"/>
    <property type="project" value="InterPro"/>
</dbReference>
<dbReference type="SUPFAM" id="SSF75217">
    <property type="entry name" value="alpha/beta knot"/>
    <property type="match status" value="1"/>
</dbReference>